<keyword evidence="2" id="KW-1185">Reference proteome</keyword>
<reference evidence="1 2" key="1">
    <citation type="submission" date="2022-02" db="EMBL/GenBank/DDBJ databases">
        <title>Comparative genomics of the first Antarctic Pseudomonas spp. capable of biotransforming 2,4,6-Trinitrotoluene.</title>
        <authorList>
            <person name="Cabrera M.A."/>
            <person name="Marquez S.L."/>
            <person name="Perez-Donoso J.M."/>
        </authorList>
    </citation>
    <scope>NUCLEOTIDE SEQUENCE [LARGE SCALE GENOMIC DNA]</scope>
    <source>
        <strain evidence="1 2">TNT19</strain>
    </source>
</reference>
<dbReference type="RefSeq" id="WP_247290871.1">
    <property type="nucleotide sequence ID" value="NZ_JAKNRW010000006.1"/>
</dbReference>
<proteinExistence type="predicted"/>
<comment type="caution">
    <text evidence="1">The sequence shown here is derived from an EMBL/GenBank/DDBJ whole genome shotgun (WGS) entry which is preliminary data.</text>
</comment>
<evidence type="ECO:0000313" key="2">
    <source>
        <dbReference type="Proteomes" id="UP001299876"/>
    </source>
</evidence>
<dbReference type="EMBL" id="JAKNRW010000006">
    <property type="protein sequence ID" value="MCK1790758.1"/>
    <property type="molecule type" value="Genomic_DNA"/>
</dbReference>
<organism evidence="1 2">
    <name type="scientific">Pseudomonas violetae</name>
    <dbReference type="NCBI Taxonomy" id="2915813"/>
    <lineage>
        <taxon>Bacteria</taxon>
        <taxon>Pseudomonadati</taxon>
        <taxon>Pseudomonadota</taxon>
        <taxon>Gammaproteobacteria</taxon>
        <taxon>Pseudomonadales</taxon>
        <taxon>Pseudomonadaceae</taxon>
        <taxon>Pseudomonas</taxon>
    </lineage>
</organism>
<evidence type="ECO:0000313" key="1">
    <source>
        <dbReference type="EMBL" id="MCK1790758.1"/>
    </source>
</evidence>
<sequence length="133" mass="15002">MSVAPVSSPTVSFALIDQKVVHKKEINKLLSECKKAKQSAKKFQQIMKNSLTPPAKRDGNVKSAYKLLDSMKSKHTKIEDLKSKVEDSSYNHAAFKSKALEKITDNYKGLMSRLEVACEAKSNAFRRLERTQK</sequence>
<name>A0ABT0EYC4_9PSED</name>
<dbReference type="Proteomes" id="UP001299876">
    <property type="component" value="Unassembled WGS sequence"/>
</dbReference>
<protein>
    <submittedName>
        <fullName evidence="1">Uncharacterized protein</fullName>
    </submittedName>
</protein>
<gene>
    <name evidence="1" type="ORF">L9059_11265</name>
</gene>
<accession>A0ABT0EYC4</accession>